<dbReference type="Proteomes" id="UP000253250">
    <property type="component" value="Unassembled WGS sequence"/>
</dbReference>
<dbReference type="PRINTS" id="PR00410">
    <property type="entry name" value="PHEHYDRXLASE"/>
</dbReference>
<dbReference type="InterPro" id="IPR012675">
    <property type="entry name" value="Beta-grasp_dom_sf"/>
</dbReference>
<sequence>MPEILLGDKTYACADGESVLEALTRGGESVPSSCRSGVCQTCLLRAVDGQVPEASQKGLKDTLRARGYFLACQCVPHQSMRVEHPGTDAGRLVATVRAITPLNREIVSVALECPGMGDYRAGQFINVFKDERLSRSYSLASAPALDPHLTLHVRKVSQGRVSGWIHESLQVGDQVAVSRPLGECFYMLSDPDQPLLLLGTGSGLAPLYGILRDALRQGHRGPIRLYHGSRHKDGLYLVDELRALAYRHATVHYHPCVSREAPTGDLRHGRVLDVALNDQPRVAGWRTFLCGHPDMVQSAKKRLYLAGAALKDIYADAFIRSAA</sequence>
<dbReference type="Pfam" id="PF00175">
    <property type="entry name" value="NAD_binding_1"/>
    <property type="match status" value="1"/>
</dbReference>
<evidence type="ECO:0000313" key="2">
    <source>
        <dbReference type="EMBL" id="RCN59400.1"/>
    </source>
</evidence>
<dbReference type="InterPro" id="IPR008333">
    <property type="entry name" value="Cbr1-like_FAD-bd_dom"/>
</dbReference>
<proteinExistence type="predicted"/>
<dbReference type="PRINTS" id="PR00371">
    <property type="entry name" value="FPNCR"/>
</dbReference>
<organism evidence="2 3">
    <name type="scientific">Acidiferrobacter thiooxydans</name>
    <dbReference type="NCBI Taxonomy" id="163359"/>
    <lineage>
        <taxon>Bacteria</taxon>
        <taxon>Pseudomonadati</taxon>
        <taxon>Pseudomonadota</taxon>
        <taxon>Gammaproteobacteria</taxon>
        <taxon>Acidiferrobacterales</taxon>
        <taxon>Acidiferrobacteraceae</taxon>
        <taxon>Acidiferrobacter</taxon>
    </lineage>
</organism>
<dbReference type="InterPro" id="IPR039261">
    <property type="entry name" value="FNR_nucleotide-bd"/>
</dbReference>
<reference evidence="2 3" key="1">
    <citation type="submission" date="2018-02" db="EMBL/GenBank/DDBJ databases">
        <title>Insights into the biology of acidophilic members of the Acidiferrobacteraceae family derived from comparative genomic analyses.</title>
        <authorList>
            <person name="Issotta F."/>
            <person name="Thyssen C."/>
            <person name="Mena C."/>
            <person name="Moya A."/>
            <person name="Bellenberg S."/>
            <person name="Sproer C."/>
            <person name="Covarrubias P.C."/>
            <person name="Sand W."/>
            <person name="Quatrini R."/>
            <person name="Vera M."/>
        </authorList>
    </citation>
    <scope>NUCLEOTIDE SEQUENCE [LARGE SCALE GENOMIC DNA]</scope>
    <source>
        <strain evidence="3">m-1</strain>
    </source>
</reference>
<name>A0A1C2G2V6_9GAMM</name>
<dbReference type="Pfam" id="PF00111">
    <property type="entry name" value="Fer2"/>
    <property type="match status" value="1"/>
</dbReference>
<accession>A0A1C2G2V6</accession>
<dbReference type="InterPro" id="IPR017938">
    <property type="entry name" value="Riboflavin_synthase-like_b-brl"/>
</dbReference>
<dbReference type="AlphaFoldDB" id="A0A1C2G2V6"/>
<dbReference type="SUPFAM" id="SSF54292">
    <property type="entry name" value="2Fe-2S ferredoxin-like"/>
    <property type="match status" value="1"/>
</dbReference>
<dbReference type="GO" id="GO:0016491">
    <property type="term" value="F:oxidoreductase activity"/>
    <property type="evidence" value="ECO:0007669"/>
    <property type="project" value="InterPro"/>
</dbReference>
<dbReference type="Gene3D" id="2.40.30.10">
    <property type="entry name" value="Translation factors"/>
    <property type="match status" value="1"/>
</dbReference>
<keyword evidence="3" id="KW-1185">Reference proteome</keyword>
<dbReference type="PROSITE" id="PS51384">
    <property type="entry name" value="FAD_FR"/>
    <property type="match status" value="1"/>
</dbReference>
<dbReference type="InterPro" id="IPR001041">
    <property type="entry name" value="2Fe-2S_ferredoxin-type"/>
</dbReference>
<comment type="caution">
    <text evidence="2">The sequence shown here is derived from an EMBL/GenBank/DDBJ whole genome shotgun (WGS) entry which is preliminary data.</text>
</comment>
<dbReference type="Gene3D" id="3.40.50.80">
    <property type="entry name" value="Nucleotide-binding domain of ferredoxin-NADP reductase (FNR) module"/>
    <property type="match status" value="1"/>
</dbReference>
<dbReference type="PANTHER" id="PTHR47354:SF5">
    <property type="entry name" value="PROTEIN RFBI"/>
    <property type="match status" value="1"/>
</dbReference>
<dbReference type="SUPFAM" id="SSF63380">
    <property type="entry name" value="Riboflavin synthase domain-like"/>
    <property type="match status" value="1"/>
</dbReference>
<comment type="cofactor">
    <cofactor evidence="1">
        <name>[2Fe-2S] cluster</name>
        <dbReference type="ChEBI" id="CHEBI:190135"/>
    </cofactor>
</comment>
<gene>
    <name evidence="2" type="ORF">C4900_06815</name>
</gene>
<dbReference type="InterPro" id="IPR036010">
    <property type="entry name" value="2Fe-2S_ferredoxin-like_sf"/>
</dbReference>
<dbReference type="Gene3D" id="3.10.20.30">
    <property type="match status" value="1"/>
</dbReference>
<dbReference type="Pfam" id="PF00970">
    <property type="entry name" value="FAD_binding_6"/>
    <property type="match status" value="1"/>
</dbReference>
<dbReference type="OrthoDB" id="9806195at2"/>
<dbReference type="STRING" id="163359.A9R16_09705"/>
<dbReference type="InterPro" id="IPR001709">
    <property type="entry name" value="Flavoprot_Pyr_Nucl_cyt_Rdtase"/>
</dbReference>
<dbReference type="GO" id="GO:0051536">
    <property type="term" value="F:iron-sulfur cluster binding"/>
    <property type="evidence" value="ECO:0007669"/>
    <property type="project" value="InterPro"/>
</dbReference>
<dbReference type="InterPro" id="IPR050415">
    <property type="entry name" value="MRET"/>
</dbReference>
<dbReference type="EMBL" id="PSYR01000001">
    <property type="protein sequence ID" value="RCN59400.1"/>
    <property type="molecule type" value="Genomic_DNA"/>
</dbReference>
<evidence type="ECO:0000256" key="1">
    <source>
        <dbReference type="ARBA" id="ARBA00034078"/>
    </source>
</evidence>
<dbReference type="RefSeq" id="WP_065969490.1">
    <property type="nucleotide sequence ID" value="NZ_CP080624.1"/>
</dbReference>
<dbReference type="PANTHER" id="PTHR47354">
    <property type="entry name" value="NADH OXIDOREDUCTASE HCR"/>
    <property type="match status" value="1"/>
</dbReference>
<protein>
    <submittedName>
        <fullName evidence="2">Oxygenase</fullName>
    </submittedName>
</protein>
<evidence type="ECO:0000313" key="3">
    <source>
        <dbReference type="Proteomes" id="UP000253250"/>
    </source>
</evidence>
<dbReference type="InterPro" id="IPR001433">
    <property type="entry name" value="OxRdtase_FAD/NAD-bd"/>
</dbReference>
<dbReference type="CDD" id="cd00207">
    <property type="entry name" value="fer2"/>
    <property type="match status" value="1"/>
</dbReference>
<dbReference type="InterPro" id="IPR017927">
    <property type="entry name" value="FAD-bd_FR_type"/>
</dbReference>
<dbReference type="PROSITE" id="PS51085">
    <property type="entry name" value="2FE2S_FER_2"/>
    <property type="match status" value="1"/>
</dbReference>
<dbReference type="SUPFAM" id="SSF52343">
    <property type="entry name" value="Ferredoxin reductase-like, C-terminal NADP-linked domain"/>
    <property type="match status" value="1"/>
</dbReference>